<reference evidence="1 2" key="1">
    <citation type="submission" date="2023-09" db="EMBL/GenBank/DDBJ databases">
        <authorList>
            <person name="Rey-Velasco X."/>
        </authorList>
    </citation>
    <scope>NUCLEOTIDE SEQUENCE [LARGE SCALE GENOMIC DNA]</scope>
    <source>
        <strain evidence="1 2">W332</strain>
    </source>
</reference>
<keyword evidence="2" id="KW-1185">Reference proteome</keyword>
<dbReference type="Proteomes" id="UP001259492">
    <property type="component" value="Unassembled WGS sequence"/>
</dbReference>
<dbReference type="EMBL" id="JAVRIA010000001">
    <property type="protein sequence ID" value="MDT0557666.1"/>
    <property type="molecule type" value="Genomic_DNA"/>
</dbReference>
<protein>
    <recommendedName>
        <fullName evidence="3">STAS/SEC14 domain-containing protein</fullName>
    </recommendedName>
</protein>
<organism evidence="1 2">
    <name type="scientific">Microcosmobacter mediterraneus</name>
    <dbReference type="NCBI Taxonomy" id="3075607"/>
    <lineage>
        <taxon>Bacteria</taxon>
        <taxon>Pseudomonadati</taxon>
        <taxon>Bacteroidota</taxon>
        <taxon>Flavobacteriia</taxon>
        <taxon>Flavobacteriales</taxon>
        <taxon>Flavobacteriaceae</taxon>
        <taxon>Microcosmobacter</taxon>
    </lineage>
</organism>
<comment type="caution">
    <text evidence="1">The sequence shown here is derived from an EMBL/GenBank/DDBJ whole genome shotgun (WGS) entry which is preliminary data.</text>
</comment>
<evidence type="ECO:0000313" key="1">
    <source>
        <dbReference type="EMBL" id="MDT0557666.1"/>
    </source>
</evidence>
<dbReference type="RefSeq" id="WP_311426427.1">
    <property type="nucleotide sequence ID" value="NZ_JAVRIA010000001.1"/>
</dbReference>
<name>A0ABU2YIF4_9FLAO</name>
<evidence type="ECO:0000313" key="2">
    <source>
        <dbReference type="Proteomes" id="UP001259492"/>
    </source>
</evidence>
<evidence type="ECO:0008006" key="3">
    <source>
        <dbReference type="Google" id="ProtNLM"/>
    </source>
</evidence>
<accession>A0ABU2YIF4</accession>
<sequence>MKFEDSPLSIKFNFKKVVLSFGSIYMTNEDFFVMEVNEGVHFNSEKLNELLATVRLNYGDSKKLAYIANRINAYSIDPILWSYFDKDDSILVAASIVSYRDSTYLNANIEKQMAAIPLKRSHSLNEAVDWVGKLAEFN</sequence>
<proteinExistence type="predicted"/>
<gene>
    <name evidence="1" type="ORF">RM697_03355</name>
</gene>